<name>A0ABT3PH62_9BACT</name>
<comment type="caution">
    <text evidence="6">The sequence shown here is derived from an EMBL/GenBank/DDBJ whole genome shotgun (WGS) entry which is preliminary data.</text>
</comment>
<dbReference type="PANTHER" id="PTHR30136">
    <property type="entry name" value="HELIX-TURN-HELIX TRANSCRIPTIONAL REGULATOR, ICLR FAMILY"/>
    <property type="match status" value="1"/>
</dbReference>
<dbReference type="Gene3D" id="1.10.10.10">
    <property type="entry name" value="Winged helix-like DNA-binding domain superfamily/Winged helix DNA-binding domain"/>
    <property type="match status" value="1"/>
</dbReference>
<dbReference type="PANTHER" id="PTHR30136:SF7">
    <property type="entry name" value="HTH-TYPE TRANSCRIPTIONAL REGULATOR KDGR-RELATED"/>
    <property type="match status" value="1"/>
</dbReference>
<keyword evidence="7" id="KW-1185">Reference proteome</keyword>
<dbReference type="InterPro" id="IPR029016">
    <property type="entry name" value="GAF-like_dom_sf"/>
</dbReference>
<evidence type="ECO:0000259" key="4">
    <source>
        <dbReference type="PROSITE" id="PS51077"/>
    </source>
</evidence>
<dbReference type="EMBL" id="JAGGJA010000001">
    <property type="protein sequence ID" value="MCW9705257.1"/>
    <property type="molecule type" value="Genomic_DNA"/>
</dbReference>
<dbReference type="SUPFAM" id="SSF55781">
    <property type="entry name" value="GAF domain-like"/>
    <property type="match status" value="1"/>
</dbReference>
<feature type="domain" description="IclR-ED" evidence="5">
    <location>
        <begin position="74"/>
        <end position="256"/>
    </location>
</feature>
<evidence type="ECO:0000313" key="6">
    <source>
        <dbReference type="EMBL" id="MCW9705257.1"/>
    </source>
</evidence>
<dbReference type="Pfam" id="PF09339">
    <property type="entry name" value="HTH_IclR"/>
    <property type="match status" value="1"/>
</dbReference>
<proteinExistence type="predicted"/>
<accession>A0ABT3PH62</accession>
<dbReference type="PROSITE" id="PS51078">
    <property type="entry name" value="ICLR_ED"/>
    <property type="match status" value="1"/>
</dbReference>
<dbReference type="InterPro" id="IPR050707">
    <property type="entry name" value="HTH_MetabolicPath_Reg"/>
</dbReference>
<keyword evidence="3" id="KW-0804">Transcription</keyword>
<dbReference type="Gene3D" id="3.30.450.40">
    <property type="match status" value="1"/>
</dbReference>
<dbReference type="Proteomes" id="UP001207918">
    <property type="component" value="Unassembled WGS sequence"/>
</dbReference>
<gene>
    <name evidence="6" type="ORF">J6I44_00260</name>
</gene>
<dbReference type="Pfam" id="PF01614">
    <property type="entry name" value="IclR_C"/>
    <property type="match status" value="1"/>
</dbReference>
<evidence type="ECO:0000256" key="2">
    <source>
        <dbReference type="ARBA" id="ARBA00023125"/>
    </source>
</evidence>
<dbReference type="RefSeq" id="WP_265763920.1">
    <property type="nucleotide sequence ID" value="NZ_JAGGJA010000001.1"/>
</dbReference>
<dbReference type="SMART" id="SM00346">
    <property type="entry name" value="HTH_ICLR"/>
    <property type="match status" value="1"/>
</dbReference>
<evidence type="ECO:0000259" key="5">
    <source>
        <dbReference type="PROSITE" id="PS51078"/>
    </source>
</evidence>
<keyword evidence="1" id="KW-0805">Transcription regulation</keyword>
<evidence type="ECO:0000256" key="1">
    <source>
        <dbReference type="ARBA" id="ARBA00023015"/>
    </source>
</evidence>
<dbReference type="InterPro" id="IPR005471">
    <property type="entry name" value="Tscrpt_reg_IclR_N"/>
</dbReference>
<feature type="domain" description="HTH iclR-type" evidence="4">
    <location>
        <begin position="11"/>
        <end position="73"/>
    </location>
</feature>
<dbReference type="InterPro" id="IPR036390">
    <property type="entry name" value="WH_DNA-bd_sf"/>
</dbReference>
<sequence length="259" mass="29212">MAKKKKNSYQAPALEKGLDILEHLSLEGASLSQTEIANGIGRSTNEIYRMLVSLEERGYLIREEVSGKYRLSLKLFNLSHRHSPVDEIRRVSEYPMQELSEITKQSCHLSIIYLDQLMVIYQSKSPGPISLSVEEGSLFPLLLTASGRTLLAFMDEERRQNILDRSTEFQEYSSKEQKDFIDSLTQIRKQGYYAKQSDVSQGVTDVVVPIGNSDTKLFASLAVSIFTTQLDDVISMDEIISASQKTSSKILQRLGMETD</sequence>
<protein>
    <submittedName>
        <fullName evidence="6">IclR family transcriptional regulator</fullName>
    </submittedName>
</protein>
<reference evidence="6 7" key="1">
    <citation type="submission" date="2021-03" db="EMBL/GenBank/DDBJ databases">
        <title>Aliifodinibius sp. nov., a new bacterium isolated from saline soil.</title>
        <authorList>
            <person name="Galisteo C."/>
            <person name="De La Haba R."/>
            <person name="Sanchez-Porro C."/>
            <person name="Ventosa A."/>
        </authorList>
    </citation>
    <scope>NUCLEOTIDE SEQUENCE [LARGE SCALE GENOMIC DNA]</scope>
    <source>
        <strain evidence="6 7">1BSP15-2V2</strain>
    </source>
</reference>
<evidence type="ECO:0000256" key="3">
    <source>
        <dbReference type="ARBA" id="ARBA00023163"/>
    </source>
</evidence>
<dbReference type="SUPFAM" id="SSF46785">
    <property type="entry name" value="Winged helix' DNA-binding domain"/>
    <property type="match status" value="1"/>
</dbReference>
<organism evidence="6 7">
    <name type="scientific">Fodinibius salsisoli</name>
    <dbReference type="NCBI Taxonomy" id="2820877"/>
    <lineage>
        <taxon>Bacteria</taxon>
        <taxon>Pseudomonadati</taxon>
        <taxon>Balneolota</taxon>
        <taxon>Balneolia</taxon>
        <taxon>Balneolales</taxon>
        <taxon>Balneolaceae</taxon>
        <taxon>Fodinibius</taxon>
    </lineage>
</organism>
<dbReference type="InterPro" id="IPR014757">
    <property type="entry name" value="Tscrpt_reg_IclR_C"/>
</dbReference>
<dbReference type="InterPro" id="IPR036388">
    <property type="entry name" value="WH-like_DNA-bd_sf"/>
</dbReference>
<dbReference type="PROSITE" id="PS51077">
    <property type="entry name" value="HTH_ICLR"/>
    <property type="match status" value="1"/>
</dbReference>
<evidence type="ECO:0000313" key="7">
    <source>
        <dbReference type="Proteomes" id="UP001207918"/>
    </source>
</evidence>
<keyword evidence="2" id="KW-0238">DNA-binding</keyword>